<evidence type="ECO:0000313" key="2">
    <source>
        <dbReference type="EMBL" id="KAJ7346410.1"/>
    </source>
</evidence>
<dbReference type="AlphaFoldDB" id="A0AAD7ERU3"/>
<evidence type="ECO:0000256" key="1">
    <source>
        <dbReference type="SAM" id="MobiDB-lite"/>
    </source>
</evidence>
<evidence type="ECO:0000313" key="3">
    <source>
        <dbReference type="Proteomes" id="UP001218218"/>
    </source>
</evidence>
<feature type="compositionally biased region" description="Low complexity" evidence="1">
    <location>
        <begin position="102"/>
        <end position="113"/>
    </location>
</feature>
<feature type="compositionally biased region" description="Basic and acidic residues" evidence="1">
    <location>
        <begin position="114"/>
        <end position="145"/>
    </location>
</feature>
<dbReference type="EMBL" id="JARIHO010000021">
    <property type="protein sequence ID" value="KAJ7346410.1"/>
    <property type="molecule type" value="Genomic_DNA"/>
</dbReference>
<gene>
    <name evidence="2" type="ORF">DFH08DRAFT_937588</name>
</gene>
<organism evidence="2 3">
    <name type="scientific">Mycena albidolilacea</name>
    <dbReference type="NCBI Taxonomy" id="1033008"/>
    <lineage>
        <taxon>Eukaryota</taxon>
        <taxon>Fungi</taxon>
        <taxon>Dikarya</taxon>
        <taxon>Basidiomycota</taxon>
        <taxon>Agaricomycotina</taxon>
        <taxon>Agaricomycetes</taxon>
        <taxon>Agaricomycetidae</taxon>
        <taxon>Agaricales</taxon>
        <taxon>Marasmiineae</taxon>
        <taxon>Mycenaceae</taxon>
        <taxon>Mycena</taxon>
    </lineage>
</organism>
<reference evidence="2" key="1">
    <citation type="submission" date="2023-03" db="EMBL/GenBank/DDBJ databases">
        <title>Massive genome expansion in bonnet fungi (Mycena s.s.) driven by repeated elements and novel gene families across ecological guilds.</title>
        <authorList>
            <consortium name="Lawrence Berkeley National Laboratory"/>
            <person name="Harder C.B."/>
            <person name="Miyauchi S."/>
            <person name="Viragh M."/>
            <person name="Kuo A."/>
            <person name="Thoen E."/>
            <person name="Andreopoulos B."/>
            <person name="Lu D."/>
            <person name="Skrede I."/>
            <person name="Drula E."/>
            <person name="Henrissat B."/>
            <person name="Morin E."/>
            <person name="Kohler A."/>
            <person name="Barry K."/>
            <person name="LaButti K."/>
            <person name="Morin E."/>
            <person name="Salamov A."/>
            <person name="Lipzen A."/>
            <person name="Mereny Z."/>
            <person name="Hegedus B."/>
            <person name="Baldrian P."/>
            <person name="Stursova M."/>
            <person name="Weitz H."/>
            <person name="Taylor A."/>
            <person name="Grigoriev I.V."/>
            <person name="Nagy L.G."/>
            <person name="Martin F."/>
            <person name="Kauserud H."/>
        </authorList>
    </citation>
    <scope>NUCLEOTIDE SEQUENCE</scope>
    <source>
        <strain evidence="2">CBHHK002</strain>
    </source>
</reference>
<feature type="region of interest" description="Disordered" evidence="1">
    <location>
        <begin position="167"/>
        <end position="209"/>
    </location>
</feature>
<accession>A0AAD7ERU3</accession>
<sequence>MRAPKLHTTRTCPGYALFSPLCHNVGIARRRTIVRRHLAQTLLHPSQEIWRDAVDGTRARKHERHRRLSLRRRCRVTRAQTSLSAIVWAQFPWLAANDARGRGAAAARPGGPLDRIDYGRNTRKPEDHDHLQPRGREPEQRQRGMRRDIAFGRALYPSMPVHVRLDEEGKRSTRKPRCTRAGTEVNEARGGRARKRLVHRRGRRTTSASTREFCNTGVSLRSWKARRLREYARISIQTKPPFVEQKPRESAQFHAGKGRMEQAMIGVKNVKVKQQRAQNVVWAPNRKEVKGRPIILLTTRGTVTQPLSALSRHLPMGIPCLRSSPTEIKVLARNQGSAYCGTLSSGGGQAQHSKIKIS</sequence>
<protein>
    <submittedName>
        <fullName evidence="2">Uncharacterized protein</fullName>
    </submittedName>
</protein>
<comment type="caution">
    <text evidence="2">The sequence shown here is derived from an EMBL/GenBank/DDBJ whole genome shotgun (WGS) entry which is preliminary data.</text>
</comment>
<feature type="compositionally biased region" description="Basic residues" evidence="1">
    <location>
        <begin position="191"/>
        <end position="204"/>
    </location>
</feature>
<dbReference type="Proteomes" id="UP001218218">
    <property type="component" value="Unassembled WGS sequence"/>
</dbReference>
<keyword evidence="3" id="KW-1185">Reference proteome</keyword>
<name>A0AAD7ERU3_9AGAR</name>
<feature type="region of interest" description="Disordered" evidence="1">
    <location>
        <begin position="102"/>
        <end position="145"/>
    </location>
</feature>
<proteinExistence type="predicted"/>